<evidence type="ECO:0000313" key="1">
    <source>
        <dbReference type="EMBL" id="KKK46728.1"/>
    </source>
</evidence>
<reference evidence="1" key="1">
    <citation type="journal article" date="2015" name="Nature">
        <title>Complex archaea that bridge the gap between prokaryotes and eukaryotes.</title>
        <authorList>
            <person name="Spang A."/>
            <person name="Saw J.H."/>
            <person name="Jorgensen S.L."/>
            <person name="Zaremba-Niedzwiedzka K."/>
            <person name="Martijn J."/>
            <person name="Lind A.E."/>
            <person name="van Eijk R."/>
            <person name="Schleper C."/>
            <person name="Guy L."/>
            <person name="Ettema T.J."/>
        </authorList>
    </citation>
    <scope>NUCLEOTIDE SEQUENCE</scope>
</reference>
<comment type="caution">
    <text evidence="1">The sequence shown here is derived from an EMBL/GenBank/DDBJ whole genome shotgun (WGS) entry which is preliminary data.</text>
</comment>
<organism evidence="1">
    <name type="scientific">marine sediment metagenome</name>
    <dbReference type="NCBI Taxonomy" id="412755"/>
    <lineage>
        <taxon>unclassified sequences</taxon>
        <taxon>metagenomes</taxon>
        <taxon>ecological metagenomes</taxon>
    </lineage>
</organism>
<sequence length="86" mass="10211">MEYPEHEKLTLVKDNSQLLGEFLEWARGNSYEFCGRVVVDCDTPWEKVEYQPNRKSIEAILAEFYEIDLNKLEVEKVQMLEAIRNK</sequence>
<accession>A0A0F8VQT0</accession>
<gene>
    <name evidence="1" type="ORF">LCGC14_3162340</name>
</gene>
<name>A0A0F8VQT0_9ZZZZ</name>
<proteinExistence type="predicted"/>
<dbReference type="EMBL" id="LAZR01069933">
    <property type="protein sequence ID" value="KKK46728.1"/>
    <property type="molecule type" value="Genomic_DNA"/>
</dbReference>
<protein>
    <submittedName>
        <fullName evidence="1">Uncharacterized protein</fullName>
    </submittedName>
</protein>
<dbReference type="AlphaFoldDB" id="A0A0F8VQT0"/>